<keyword evidence="1 2" id="KW-0539">Nucleus</keyword>
<sequence length="761" mass="85434">MDFQSLDDSCFQDLASYQPAVDEPNSFFEDVAFREVTPYEQPAANETNHFFDETWHHTGRNENRLLGNYPANITDNGEYLFPFPDAFETPLSVDHHSAFLPWHSSDSQESDLFTSYLSGPDFMQHWPHPITYDSAVEIGSVSNGSGYPIGGYVFLTDDAKEGIATSLGTPFDPIQELEPLLSEKLEPQLALPTLAPKSRRTRISKAAKKVLEEHFGANPYPNEFETSSLVRATHLTGRTIKDWFSNTRSRKKSTTHIQTLDLLNEFNGIVQKSSRCASPAQSVCRASLEALEKHSPTASMSSLQRYIEAPVAEEAIPKEAVDAICKQVVDTTSTPPVSGTKFRTVLGRPRRAASSHKSNSVAGSIGSRGSARSDSTHISVKSQDSRGSRRGRKLWKRAQQDAESHPVQGSKVPFTACTSQAVPTDGPKHPTFENTGLPLLPYFCTWTDCSARFRFRWEWARHETALHYQPYHWICCLAESRLKLISQCFVCGLHPTTVGHIMDTHFTECTVKDRSEVTFLREDQLLQHIKGVHSQQKASKKICKGLICIFKTENQDLHSSALDCGFCGRASKSWAEREDHVFEHLKEGMCKSAWWVGRFALPSIRSAHGEEPTLSEMDRSTKPSLRITWSCRYLYDHHAVFMTTSFHSVSLVSECKLCAYCVTGTEDEVKYRANTRQHAESHGLRLCSQAQFSTVSGFMGHLVAHHGAIRTFLSAQRLDSWTCQQEMTWWGEHCIASTAHMPPRSRMCNGKQDLLDGLPCL</sequence>
<dbReference type="CDD" id="cd00086">
    <property type="entry name" value="homeodomain"/>
    <property type="match status" value="1"/>
</dbReference>
<keyword evidence="1 2" id="KW-0238">DNA-binding</keyword>
<evidence type="ECO:0000256" key="2">
    <source>
        <dbReference type="RuleBase" id="RU000682"/>
    </source>
</evidence>
<feature type="domain" description="Homeobox" evidence="4">
    <location>
        <begin position="194"/>
        <end position="254"/>
    </location>
</feature>
<dbReference type="RefSeq" id="XP_001799194.1">
    <property type="nucleotide sequence ID" value="XM_001799142.1"/>
</dbReference>
<dbReference type="SMART" id="SM00389">
    <property type="entry name" value="HOX"/>
    <property type="match status" value="1"/>
</dbReference>
<dbReference type="PROSITE" id="PS00028">
    <property type="entry name" value="ZINC_FINGER_C2H2_1"/>
    <property type="match status" value="1"/>
</dbReference>
<dbReference type="OMA" id="CISTFAN"/>
<dbReference type="AlphaFoldDB" id="A0A7U2F2S1"/>
<dbReference type="InterPro" id="IPR001356">
    <property type="entry name" value="HD"/>
</dbReference>
<dbReference type="GO" id="GO:0003677">
    <property type="term" value="F:DNA binding"/>
    <property type="evidence" value="ECO:0007669"/>
    <property type="project" value="UniProtKB-UniRule"/>
</dbReference>
<comment type="subcellular location">
    <subcellularLocation>
        <location evidence="1 2">Nucleus</location>
    </subcellularLocation>
</comment>
<evidence type="ECO:0000313" key="6">
    <source>
        <dbReference type="Proteomes" id="UP000663193"/>
    </source>
</evidence>
<organism evidence="5 6">
    <name type="scientific">Phaeosphaeria nodorum (strain SN15 / ATCC MYA-4574 / FGSC 10173)</name>
    <name type="common">Glume blotch fungus</name>
    <name type="synonym">Parastagonospora nodorum</name>
    <dbReference type="NCBI Taxonomy" id="321614"/>
    <lineage>
        <taxon>Eukaryota</taxon>
        <taxon>Fungi</taxon>
        <taxon>Dikarya</taxon>
        <taxon>Ascomycota</taxon>
        <taxon>Pezizomycotina</taxon>
        <taxon>Dothideomycetes</taxon>
        <taxon>Pleosporomycetidae</taxon>
        <taxon>Pleosporales</taxon>
        <taxon>Pleosporineae</taxon>
        <taxon>Phaeosphaeriaceae</taxon>
        <taxon>Parastagonospora</taxon>
    </lineage>
</organism>
<evidence type="ECO:0000259" key="4">
    <source>
        <dbReference type="PROSITE" id="PS50071"/>
    </source>
</evidence>
<feature type="region of interest" description="Disordered" evidence="3">
    <location>
        <begin position="332"/>
        <end position="411"/>
    </location>
</feature>
<evidence type="ECO:0000256" key="1">
    <source>
        <dbReference type="PROSITE-ProRule" id="PRU00108"/>
    </source>
</evidence>
<dbReference type="OrthoDB" id="3798808at2759"/>
<dbReference type="SMART" id="SM00355">
    <property type="entry name" value="ZnF_C2H2"/>
    <property type="match status" value="2"/>
</dbReference>
<keyword evidence="1 2" id="KW-0371">Homeobox</keyword>
<evidence type="ECO:0000313" key="5">
    <source>
        <dbReference type="EMBL" id="QRC97327.1"/>
    </source>
</evidence>
<gene>
    <name evidence="5" type="ORF">JI435_088900</name>
</gene>
<dbReference type="PROSITE" id="PS50071">
    <property type="entry name" value="HOMEOBOX_2"/>
    <property type="match status" value="1"/>
</dbReference>
<feature type="compositionally biased region" description="Low complexity" evidence="3">
    <location>
        <begin position="360"/>
        <end position="373"/>
    </location>
</feature>
<dbReference type="Gene3D" id="1.10.10.60">
    <property type="entry name" value="Homeodomain-like"/>
    <property type="match status" value="1"/>
</dbReference>
<dbReference type="Proteomes" id="UP000663193">
    <property type="component" value="Chromosome 7"/>
</dbReference>
<dbReference type="GO" id="GO:0005634">
    <property type="term" value="C:nucleus"/>
    <property type="evidence" value="ECO:0007669"/>
    <property type="project" value="UniProtKB-SubCell"/>
</dbReference>
<keyword evidence="6" id="KW-1185">Reference proteome</keyword>
<reference evidence="6" key="1">
    <citation type="journal article" date="2021" name="BMC Genomics">
        <title>Chromosome-level genome assembly and manually-curated proteome of model necrotroph Parastagonospora nodorum Sn15 reveals a genome-wide trove of candidate effector homologs, and redundancy of virulence-related functions within an accessory chromosome.</title>
        <authorList>
            <person name="Bertazzoni S."/>
            <person name="Jones D.A.B."/>
            <person name="Phan H.T."/>
            <person name="Tan K.-C."/>
            <person name="Hane J.K."/>
        </authorList>
    </citation>
    <scope>NUCLEOTIDE SEQUENCE [LARGE SCALE GENOMIC DNA]</scope>
    <source>
        <strain evidence="6">SN15 / ATCC MYA-4574 / FGSC 10173)</strain>
    </source>
</reference>
<accession>A0A7U2F2S1</accession>
<dbReference type="KEGG" id="pno:SNOG_08890"/>
<evidence type="ECO:0000256" key="3">
    <source>
        <dbReference type="SAM" id="MobiDB-lite"/>
    </source>
</evidence>
<dbReference type="InterPro" id="IPR013087">
    <property type="entry name" value="Znf_C2H2_type"/>
</dbReference>
<feature type="DNA-binding region" description="Homeobox" evidence="1">
    <location>
        <begin position="196"/>
        <end position="255"/>
    </location>
</feature>
<proteinExistence type="predicted"/>
<dbReference type="VEuPathDB" id="FungiDB:JI435_088900"/>
<dbReference type="EMBL" id="CP069029">
    <property type="protein sequence ID" value="QRC97327.1"/>
    <property type="molecule type" value="Genomic_DNA"/>
</dbReference>
<dbReference type="Pfam" id="PF00046">
    <property type="entry name" value="Homeodomain"/>
    <property type="match status" value="1"/>
</dbReference>
<dbReference type="InterPro" id="IPR009057">
    <property type="entry name" value="Homeodomain-like_sf"/>
</dbReference>
<protein>
    <recommendedName>
        <fullName evidence="4">Homeobox domain-containing protein</fullName>
    </recommendedName>
</protein>
<name>A0A7U2F2S1_PHANO</name>
<dbReference type="SUPFAM" id="SSF46689">
    <property type="entry name" value="Homeodomain-like"/>
    <property type="match status" value="1"/>
</dbReference>